<dbReference type="InterPro" id="IPR011141">
    <property type="entry name" value="Polyketide_synthase_type-III"/>
</dbReference>
<dbReference type="PANTHER" id="PTHR11877">
    <property type="entry name" value="HYDROXYMETHYLGLUTARYL-COA SYNTHASE"/>
    <property type="match status" value="1"/>
</dbReference>
<organism evidence="5 6">
    <name type="scientific">Mycobacterium kansasii</name>
    <dbReference type="NCBI Taxonomy" id="1768"/>
    <lineage>
        <taxon>Bacteria</taxon>
        <taxon>Bacillati</taxon>
        <taxon>Actinomycetota</taxon>
        <taxon>Actinomycetes</taxon>
        <taxon>Mycobacteriales</taxon>
        <taxon>Mycobacteriaceae</taxon>
        <taxon>Mycobacterium</taxon>
    </lineage>
</organism>
<dbReference type="GO" id="GO:0016747">
    <property type="term" value="F:acyltransferase activity, transferring groups other than amino-acyl groups"/>
    <property type="evidence" value="ECO:0007669"/>
    <property type="project" value="InterPro"/>
</dbReference>
<dbReference type="AlphaFoldDB" id="A0A1V3XLR5"/>
<protein>
    <submittedName>
        <fullName evidence="5">3-Oxoacyl-[acyl-carrier-(ACP)] synthase III C terminal family protein</fullName>
    </submittedName>
</protein>
<accession>A0A1V3XLR5</accession>
<evidence type="ECO:0000256" key="1">
    <source>
        <dbReference type="ARBA" id="ARBA00005531"/>
    </source>
</evidence>
<evidence type="ECO:0000256" key="3">
    <source>
        <dbReference type="ARBA" id="ARBA00023315"/>
    </source>
</evidence>
<evidence type="ECO:0000259" key="4">
    <source>
        <dbReference type="Pfam" id="PF02797"/>
    </source>
</evidence>
<dbReference type="PANTHER" id="PTHR11877:SF99">
    <property type="entry name" value="1,3,6,8-TETRAHYDROXYNAPHTHALENE SYNTHASE"/>
    <property type="match status" value="1"/>
</dbReference>
<proteinExistence type="inferred from homology"/>
<name>A0A1V3XLR5_MYCKA</name>
<feature type="domain" description="Chalcone/stilbene synthase C-terminal" evidence="4">
    <location>
        <begin position="4"/>
        <end position="81"/>
    </location>
</feature>
<evidence type="ECO:0000256" key="2">
    <source>
        <dbReference type="ARBA" id="ARBA00022679"/>
    </source>
</evidence>
<dbReference type="Proteomes" id="UP000188532">
    <property type="component" value="Unassembled WGS sequence"/>
</dbReference>
<dbReference type="Gene3D" id="3.40.47.10">
    <property type="match status" value="1"/>
</dbReference>
<dbReference type="GO" id="GO:0030639">
    <property type="term" value="P:polyketide biosynthetic process"/>
    <property type="evidence" value="ECO:0007669"/>
    <property type="project" value="TreeGrafter"/>
</dbReference>
<dbReference type="SUPFAM" id="SSF53901">
    <property type="entry name" value="Thiolase-like"/>
    <property type="match status" value="1"/>
</dbReference>
<comment type="similarity">
    <text evidence="1">Belongs to the thiolase-like superfamily. Chalcone/stilbene synthases family.</text>
</comment>
<evidence type="ECO:0000313" key="5">
    <source>
        <dbReference type="EMBL" id="OOK80082.1"/>
    </source>
</evidence>
<keyword evidence="2" id="KW-0808">Transferase</keyword>
<reference evidence="5 6" key="1">
    <citation type="submission" date="2017-02" db="EMBL/GenBank/DDBJ databases">
        <title>Complete genome sequences of Mycobacterium kansasii strains isolated from rhesus macaques.</title>
        <authorList>
            <person name="Panda A."/>
            <person name="Nagaraj S."/>
            <person name="Zhao X."/>
            <person name="Tettelin H."/>
            <person name="Detolla L.J."/>
        </authorList>
    </citation>
    <scope>NUCLEOTIDE SEQUENCE [LARGE SCALE GENOMIC DNA]</scope>
    <source>
        <strain evidence="5 6">11-3469</strain>
    </source>
</reference>
<dbReference type="InterPro" id="IPR016039">
    <property type="entry name" value="Thiolase-like"/>
</dbReference>
<keyword evidence="3" id="KW-0012">Acyltransferase</keyword>
<dbReference type="Pfam" id="PF02797">
    <property type="entry name" value="Chal_sti_synt_C"/>
    <property type="match status" value="1"/>
</dbReference>
<sequence>MSTWVLHAAGPRVIDAVENALELPVHALDRTRDSLRDNGNLSSVSVLDVLRATMADPPPPPGSFGIMIAMGPGFSSEFVLLGW</sequence>
<dbReference type="InterPro" id="IPR012328">
    <property type="entry name" value="Chalcone/stilbene_synt_C"/>
</dbReference>
<evidence type="ECO:0000313" key="6">
    <source>
        <dbReference type="Proteomes" id="UP000188532"/>
    </source>
</evidence>
<comment type="caution">
    <text evidence="5">The sequence shown here is derived from an EMBL/GenBank/DDBJ whole genome shotgun (WGS) entry which is preliminary data.</text>
</comment>
<gene>
    <name evidence="5" type="ORF">BZL29_2430</name>
</gene>
<dbReference type="EMBL" id="MVBN01000002">
    <property type="protein sequence ID" value="OOK80082.1"/>
    <property type="molecule type" value="Genomic_DNA"/>
</dbReference>